<keyword evidence="6" id="KW-1185">Reference proteome</keyword>
<feature type="binding site" evidence="4">
    <location>
        <position position="121"/>
    </location>
    <ligand>
        <name>a divalent metal cation</name>
        <dbReference type="ChEBI" id="CHEBI:60240"/>
        <label>1</label>
    </ligand>
</feature>
<reference evidence="6" key="1">
    <citation type="submission" date="2016-10" db="EMBL/GenBank/DDBJ databases">
        <authorList>
            <person name="Varghese N."/>
            <person name="Submissions S."/>
        </authorList>
    </citation>
    <scope>NUCLEOTIDE SEQUENCE [LARGE SCALE GENOMIC DNA]</scope>
    <source>
        <strain evidence="6">DSM 16108</strain>
    </source>
</reference>
<evidence type="ECO:0000313" key="5">
    <source>
        <dbReference type="EMBL" id="SFK20840.1"/>
    </source>
</evidence>
<dbReference type="Pfam" id="PF01784">
    <property type="entry name" value="DUF34_NIF3"/>
    <property type="match status" value="1"/>
</dbReference>
<organism evidence="5 6">
    <name type="scientific">Marinilactibacillus piezotolerans</name>
    <dbReference type="NCBI Taxonomy" id="258723"/>
    <lineage>
        <taxon>Bacteria</taxon>
        <taxon>Bacillati</taxon>
        <taxon>Bacillota</taxon>
        <taxon>Bacilli</taxon>
        <taxon>Lactobacillales</taxon>
        <taxon>Carnobacteriaceae</taxon>
        <taxon>Marinilactibacillus</taxon>
    </lineage>
</organism>
<dbReference type="OrthoDB" id="1116574at2"/>
<dbReference type="InterPro" id="IPR002678">
    <property type="entry name" value="DUF34/NIF3"/>
</dbReference>
<dbReference type="Proteomes" id="UP000199589">
    <property type="component" value="Unassembled WGS sequence"/>
</dbReference>
<dbReference type="EMBL" id="FOSJ01000015">
    <property type="protein sequence ID" value="SFK20840.1"/>
    <property type="molecule type" value="Genomic_DNA"/>
</dbReference>
<accession>A0A1I3XMS8</accession>
<evidence type="ECO:0000313" key="6">
    <source>
        <dbReference type="Proteomes" id="UP000199589"/>
    </source>
</evidence>
<dbReference type="AlphaFoldDB" id="A0A1I3XMS8"/>
<comment type="similarity">
    <text evidence="1">Belongs to the GTP cyclohydrolase I type 2/NIF3 family.</text>
</comment>
<evidence type="ECO:0000256" key="1">
    <source>
        <dbReference type="ARBA" id="ARBA00006964"/>
    </source>
</evidence>
<protein>
    <recommendedName>
        <fullName evidence="3">GTP cyclohydrolase 1 type 2 homolog</fullName>
    </recommendedName>
</protein>
<comment type="subunit">
    <text evidence="2">Homohexamer.</text>
</comment>
<feature type="binding site" evidence="4">
    <location>
        <position position="70"/>
    </location>
    <ligand>
        <name>a divalent metal cation</name>
        <dbReference type="ChEBI" id="CHEBI:60240"/>
        <label>1</label>
    </ligand>
</feature>
<dbReference type="GO" id="GO:0046872">
    <property type="term" value="F:metal ion binding"/>
    <property type="evidence" value="ECO:0007669"/>
    <property type="project" value="UniProtKB-KW"/>
</dbReference>
<proteinExistence type="inferred from homology"/>
<dbReference type="GO" id="GO:0016787">
    <property type="term" value="F:hydrolase activity"/>
    <property type="evidence" value="ECO:0007669"/>
    <property type="project" value="UniProtKB-KW"/>
</dbReference>
<keyword evidence="4" id="KW-0479">Metal-binding</keyword>
<keyword evidence="5" id="KW-0378">Hydrolase</keyword>
<gene>
    <name evidence="5" type="ORF">SAMN04488569_101552</name>
</gene>
<dbReference type="Gene3D" id="3.40.1390.30">
    <property type="entry name" value="NIF3 (NGG1p interacting factor 3)-like"/>
    <property type="match status" value="1"/>
</dbReference>
<dbReference type="InterPro" id="IPR036069">
    <property type="entry name" value="DUF34/NIF3_sf"/>
</dbReference>
<name>A0A1I3XMS8_9LACT</name>
<evidence type="ECO:0000256" key="3">
    <source>
        <dbReference type="ARBA" id="ARBA00022112"/>
    </source>
</evidence>
<dbReference type="SUPFAM" id="SSF102705">
    <property type="entry name" value="NIF3 (NGG1p interacting factor 3)-like"/>
    <property type="match status" value="1"/>
</dbReference>
<feature type="binding site" evidence="4">
    <location>
        <position position="244"/>
    </location>
    <ligand>
        <name>a divalent metal cation</name>
        <dbReference type="ChEBI" id="CHEBI:60240"/>
        <label>1</label>
    </ligand>
</feature>
<dbReference type="RefSeq" id="WP_091897033.1">
    <property type="nucleotide sequence ID" value="NZ_FOSJ01000015.1"/>
</dbReference>
<feature type="binding site" evidence="4">
    <location>
        <position position="248"/>
    </location>
    <ligand>
        <name>a divalent metal cation</name>
        <dbReference type="ChEBI" id="CHEBI:60240"/>
        <label>1</label>
    </ligand>
</feature>
<sequence length="282" mass="32304">MKISDAISNIKNYHHGYDSTGKKINDEQARDQILYGNAEQKCTGIITTIFASIDVIRQAHELGANLIIVHEALFWNHGDHQGWLEETKNHTYRMKKNLLNDYGIVVWRNHDYVHSGIPLEDGSYTDGIFYGFAKEMGWENYASKKANALTKFEIPEIRAKNLVKKMIQCLNLKGGRIIGNPEAKIRRIEIPFHIFGNANDEIIKMDTDKVDALLAMELVDFSINEYVRDSSMLGKNKVIITLGHFNMEEPGMKYMATYIPTALNEDIPCYFVQSGDTFHYVY</sequence>
<evidence type="ECO:0000256" key="4">
    <source>
        <dbReference type="PIRSR" id="PIRSR602678-1"/>
    </source>
</evidence>
<evidence type="ECO:0000256" key="2">
    <source>
        <dbReference type="ARBA" id="ARBA00011643"/>
    </source>
</evidence>